<dbReference type="InterPro" id="IPR002710">
    <property type="entry name" value="Dilute_dom"/>
</dbReference>
<dbReference type="CDD" id="cd15473">
    <property type="entry name" value="Myo5p-like_CBD_DIL_ANK"/>
    <property type="match status" value="1"/>
</dbReference>
<evidence type="ECO:0000313" key="4">
    <source>
        <dbReference type="Proteomes" id="UP000077315"/>
    </source>
</evidence>
<feature type="domain" description="Dilute" evidence="2">
    <location>
        <begin position="130"/>
        <end position="401"/>
    </location>
</feature>
<evidence type="ECO:0000256" key="1">
    <source>
        <dbReference type="SAM" id="MobiDB-lite"/>
    </source>
</evidence>
<organism evidence="3 4">
    <name type="scientific">Phycomyces blakesleeanus (strain ATCC 8743b / DSM 1359 / FGSC 10004 / NBRC 33097 / NRRL 1555)</name>
    <dbReference type="NCBI Taxonomy" id="763407"/>
    <lineage>
        <taxon>Eukaryota</taxon>
        <taxon>Fungi</taxon>
        <taxon>Fungi incertae sedis</taxon>
        <taxon>Mucoromycota</taxon>
        <taxon>Mucoromycotina</taxon>
        <taxon>Mucoromycetes</taxon>
        <taxon>Mucorales</taxon>
        <taxon>Phycomycetaceae</taxon>
        <taxon>Phycomyces</taxon>
    </lineage>
</organism>
<dbReference type="STRING" id="763407.A0A163A729"/>
<evidence type="ECO:0000313" key="3">
    <source>
        <dbReference type="EMBL" id="OAD71511.1"/>
    </source>
</evidence>
<dbReference type="SMART" id="SM01132">
    <property type="entry name" value="DIL"/>
    <property type="match status" value="1"/>
</dbReference>
<feature type="non-terminal residue" evidence="3">
    <location>
        <position position="410"/>
    </location>
</feature>
<dbReference type="InParanoid" id="A0A163A729"/>
<dbReference type="Proteomes" id="UP000077315">
    <property type="component" value="Unassembled WGS sequence"/>
</dbReference>
<dbReference type="VEuPathDB" id="FungiDB:PHYBLDRAFT_97900"/>
<dbReference type="FunCoup" id="A0A163A729">
    <property type="interactions" value="69"/>
</dbReference>
<name>A0A163A729_PHYB8</name>
<dbReference type="PANTHER" id="PTHR16027">
    <property type="entry name" value="DILUTE DOMAIN-CONTAINING PROTEIN YPR089W"/>
    <property type="match status" value="1"/>
</dbReference>
<dbReference type="InterPro" id="IPR037986">
    <property type="entry name" value="Myo5p-like_CBD_DIL"/>
</dbReference>
<feature type="region of interest" description="Disordered" evidence="1">
    <location>
        <begin position="10"/>
        <end position="43"/>
    </location>
</feature>
<dbReference type="PROSITE" id="PS51126">
    <property type="entry name" value="DILUTE"/>
    <property type="match status" value="1"/>
</dbReference>
<evidence type="ECO:0000259" key="2">
    <source>
        <dbReference type="PROSITE" id="PS51126"/>
    </source>
</evidence>
<accession>A0A163A729</accession>
<gene>
    <name evidence="3" type="ORF">PHYBLDRAFT_97900</name>
</gene>
<reference evidence="4" key="1">
    <citation type="submission" date="2015-06" db="EMBL/GenBank/DDBJ databases">
        <title>Expansion of signal transduction pathways in fungi by whole-genome duplication.</title>
        <authorList>
            <consortium name="DOE Joint Genome Institute"/>
            <person name="Corrochano L.M."/>
            <person name="Kuo A."/>
            <person name="Marcet-Houben M."/>
            <person name="Polaino S."/>
            <person name="Salamov A."/>
            <person name="Villalobos J.M."/>
            <person name="Alvarez M.I."/>
            <person name="Avalos J."/>
            <person name="Benito E.P."/>
            <person name="Benoit I."/>
            <person name="Burger G."/>
            <person name="Camino L.P."/>
            <person name="Canovas D."/>
            <person name="Cerda-Olmedo E."/>
            <person name="Cheng J.-F."/>
            <person name="Dominguez A."/>
            <person name="Elias M."/>
            <person name="Eslava A.P."/>
            <person name="Glaser F."/>
            <person name="Grimwood J."/>
            <person name="Gutierrez G."/>
            <person name="Heitman J."/>
            <person name="Henrissat B."/>
            <person name="Iturriaga E.A."/>
            <person name="Lang B.F."/>
            <person name="Lavin J.L."/>
            <person name="Lee S."/>
            <person name="Li W."/>
            <person name="Lindquist E."/>
            <person name="Lopez-Garcia S."/>
            <person name="Luque E.M."/>
            <person name="Marcos A.T."/>
            <person name="Martin J."/>
            <person name="McCluskey K."/>
            <person name="Medina H.R."/>
            <person name="Miralles-Duran A."/>
            <person name="Miyazaki A."/>
            <person name="Munoz-Torres E."/>
            <person name="Oguiza J.A."/>
            <person name="Ohm R."/>
            <person name="Olmedo M."/>
            <person name="Orejas M."/>
            <person name="Ortiz-Castellanos L."/>
            <person name="Pisabarro A.G."/>
            <person name="Rodriguez-Romero J."/>
            <person name="Ruiz-Herrera J."/>
            <person name="Ruiz-Vazquez R."/>
            <person name="Sanz C."/>
            <person name="Schackwitz W."/>
            <person name="Schmutz J."/>
            <person name="Shahriari M."/>
            <person name="Shelest E."/>
            <person name="Silva-Franco F."/>
            <person name="Soanes D."/>
            <person name="Syed K."/>
            <person name="Tagua V.G."/>
            <person name="Talbot N.J."/>
            <person name="Thon M."/>
            <person name="De vries R.P."/>
            <person name="Wiebenga A."/>
            <person name="Yadav J.S."/>
            <person name="Braun E.L."/>
            <person name="Baker S."/>
            <person name="Garre V."/>
            <person name="Horwitz B."/>
            <person name="Torres-Martinez S."/>
            <person name="Idnurm A."/>
            <person name="Herrera-Estrella A."/>
            <person name="Gabaldon T."/>
            <person name="Grigoriev I.V."/>
        </authorList>
    </citation>
    <scope>NUCLEOTIDE SEQUENCE [LARGE SCALE GENOMIC DNA]</scope>
    <source>
        <strain evidence="4">NRRL 1555(-)</strain>
    </source>
</reference>
<dbReference type="AlphaFoldDB" id="A0A163A729"/>
<dbReference type="GeneID" id="29004940"/>
<dbReference type="EMBL" id="KV440985">
    <property type="protein sequence ID" value="OAD71511.1"/>
    <property type="molecule type" value="Genomic_DNA"/>
</dbReference>
<dbReference type="PANTHER" id="PTHR16027:SF6">
    <property type="entry name" value="DILUTE DOMAIN-CONTAINING PROTEIN"/>
    <property type="match status" value="1"/>
</dbReference>
<dbReference type="RefSeq" id="XP_018289551.1">
    <property type="nucleotide sequence ID" value="XM_018444035.1"/>
</dbReference>
<feature type="non-terminal residue" evidence="3">
    <location>
        <position position="1"/>
    </location>
</feature>
<feature type="compositionally biased region" description="Low complexity" evidence="1">
    <location>
        <begin position="12"/>
        <end position="35"/>
    </location>
</feature>
<dbReference type="GO" id="GO:0051020">
    <property type="term" value="F:GTPase binding"/>
    <property type="evidence" value="ECO:0007669"/>
    <property type="project" value="TreeGrafter"/>
</dbReference>
<keyword evidence="4" id="KW-1185">Reference proteome</keyword>
<dbReference type="OrthoDB" id="426293at2759"/>
<protein>
    <recommendedName>
        <fullName evidence="2">Dilute domain-containing protein</fullName>
    </recommendedName>
</protein>
<sequence>YKPKFVQTTFESNNRNNTNDDTSDTSDTSDTYDSDLGSCTNSEDEDLSMCEAIWESVHRFKWDVCLPDQMFVFAENDMETILNTAIIGFKQPKSHLEIWVPANIVFLSARYAHYVSTAELLKTFLRASVAKIAMVVKVRKIDIHMLVFWISNLSQLLFYLKKDFGLVVATAEHQLAIAELISETYTLLVKDSEQRLDKILEPAMLEYEQITGLEPVDFADDWSRYFRRSRTRKPTTNNLLQTQQYLPHTLTPNSITSMLTSILHVFRSYEVHPLITAQATAQFFHFFACEMFNRILMNKKYVCRSKALQIRMNLSVVEEWVHDNGFHGAVGPFFGPLIQLLQLLQCVSQLDDLELFVKTTKAFDLLNPLQIKRCVLQYRYEVSETRLPDEIEKYAMQIAQDTVRSVYQKS</sequence>
<proteinExistence type="predicted"/>
<dbReference type="Pfam" id="PF01843">
    <property type="entry name" value="DIL"/>
    <property type="match status" value="1"/>
</dbReference>
<dbReference type="InterPro" id="IPR052072">
    <property type="entry name" value="Vascular_dev_regulator"/>
</dbReference>